<dbReference type="EC" id="5.2.1.8" evidence="1"/>
<keyword evidence="1" id="KW-0697">Rotamase</keyword>
<dbReference type="Pfam" id="PF00254">
    <property type="entry name" value="FKBP_C"/>
    <property type="match status" value="1"/>
</dbReference>
<dbReference type="AlphaFoldDB" id="A0A2J7ZHX7"/>
<dbReference type="InterPro" id="IPR046357">
    <property type="entry name" value="PPIase_dom_sf"/>
</dbReference>
<comment type="catalytic activity">
    <reaction evidence="1">
        <text>[protein]-peptidylproline (omega=180) = [protein]-peptidylproline (omega=0)</text>
        <dbReference type="Rhea" id="RHEA:16237"/>
        <dbReference type="Rhea" id="RHEA-COMP:10747"/>
        <dbReference type="Rhea" id="RHEA-COMP:10748"/>
        <dbReference type="ChEBI" id="CHEBI:83833"/>
        <dbReference type="ChEBI" id="CHEBI:83834"/>
        <dbReference type="EC" id="5.2.1.8"/>
    </reaction>
</comment>
<reference evidence="3 4" key="1">
    <citation type="journal article" date="2017" name="Mol. Biol. Evol.">
        <title>The 4-celled Tetrabaena socialis nuclear genome reveals the essential components for genetic control of cell number at the origin of multicellularity in the volvocine lineage.</title>
        <authorList>
            <person name="Featherston J."/>
            <person name="Arakaki Y."/>
            <person name="Hanschen E.R."/>
            <person name="Ferris P.J."/>
            <person name="Michod R.E."/>
            <person name="Olson B.J.S.C."/>
            <person name="Nozaki H."/>
            <person name="Durand P.M."/>
        </authorList>
    </citation>
    <scope>NUCLEOTIDE SEQUENCE [LARGE SCALE GENOMIC DNA]</scope>
    <source>
        <strain evidence="3 4">NIES-571</strain>
    </source>
</reference>
<evidence type="ECO:0000313" key="3">
    <source>
        <dbReference type="EMBL" id="PNG99872.1"/>
    </source>
</evidence>
<proteinExistence type="predicted"/>
<keyword evidence="1 3" id="KW-0413">Isomerase</keyword>
<evidence type="ECO:0000256" key="1">
    <source>
        <dbReference type="PROSITE-ProRule" id="PRU00277"/>
    </source>
</evidence>
<protein>
    <recommendedName>
        <fullName evidence="1">peptidylprolyl isomerase</fullName>
        <ecNumber evidence="1">5.2.1.8</ecNumber>
    </recommendedName>
</protein>
<evidence type="ECO:0000259" key="2">
    <source>
        <dbReference type="PROSITE" id="PS50059"/>
    </source>
</evidence>
<dbReference type="Proteomes" id="UP000236333">
    <property type="component" value="Unassembled WGS sequence"/>
</dbReference>
<feature type="domain" description="PPIase FKBP-type" evidence="2">
    <location>
        <begin position="1"/>
        <end position="50"/>
    </location>
</feature>
<name>A0A2J7ZHX7_9CHLO</name>
<comment type="caution">
    <text evidence="3">The sequence shown here is derived from an EMBL/GenBank/DDBJ whole genome shotgun (WGS) entry which is preliminary data.</text>
</comment>
<dbReference type="Gene3D" id="3.10.50.40">
    <property type="match status" value="1"/>
</dbReference>
<evidence type="ECO:0000313" key="4">
    <source>
        <dbReference type="Proteomes" id="UP000236333"/>
    </source>
</evidence>
<dbReference type="PROSITE" id="PS50059">
    <property type="entry name" value="FKBP_PPIASE"/>
    <property type="match status" value="1"/>
</dbReference>
<keyword evidence="4" id="KW-1185">Reference proteome</keyword>
<dbReference type="OrthoDB" id="1902587at2759"/>
<dbReference type="SUPFAM" id="SSF54534">
    <property type="entry name" value="FKBP-like"/>
    <property type="match status" value="1"/>
</dbReference>
<dbReference type="InterPro" id="IPR001179">
    <property type="entry name" value="PPIase_FKBP_dom"/>
</dbReference>
<organism evidence="3 4">
    <name type="scientific">Tetrabaena socialis</name>
    <dbReference type="NCBI Taxonomy" id="47790"/>
    <lineage>
        <taxon>Eukaryota</taxon>
        <taxon>Viridiplantae</taxon>
        <taxon>Chlorophyta</taxon>
        <taxon>core chlorophytes</taxon>
        <taxon>Chlorophyceae</taxon>
        <taxon>CS clade</taxon>
        <taxon>Chlamydomonadales</taxon>
        <taxon>Tetrabaenaceae</taxon>
        <taxon>Tetrabaena</taxon>
    </lineage>
</organism>
<gene>
    <name evidence="3" type="ORF">TSOC_014338</name>
</gene>
<accession>A0A2J7ZHX7</accession>
<feature type="non-terminal residue" evidence="3">
    <location>
        <position position="1"/>
    </location>
</feature>
<sequence>VVETMRSGDVKLAVVPPSLGYGAQGVAFKSGRRVPPNARLYYEVNLLRCQSMTMGLACCSDADFPCIKKKGPDAEATSAQP</sequence>
<dbReference type="GO" id="GO:0003755">
    <property type="term" value="F:peptidyl-prolyl cis-trans isomerase activity"/>
    <property type="evidence" value="ECO:0007669"/>
    <property type="project" value="UniProtKB-KW"/>
</dbReference>
<dbReference type="EMBL" id="PGGS01002016">
    <property type="protein sequence ID" value="PNG99872.1"/>
    <property type="molecule type" value="Genomic_DNA"/>
</dbReference>